<dbReference type="InterPro" id="IPR050690">
    <property type="entry name" value="JHDM1_Histone_Demethylase"/>
</dbReference>
<evidence type="ECO:0000256" key="3">
    <source>
        <dbReference type="ARBA" id="ARBA00022853"/>
    </source>
</evidence>
<evidence type="ECO:0000256" key="7">
    <source>
        <dbReference type="ARBA" id="ARBA00023015"/>
    </source>
</evidence>
<dbReference type="InterPro" id="IPR003347">
    <property type="entry name" value="JmjC_dom"/>
</dbReference>
<keyword evidence="8" id="KW-0804">Transcription</keyword>
<reference evidence="11 12" key="1">
    <citation type="submission" date="2024-10" db="EMBL/GenBank/DDBJ databases">
        <authorList>
            <person name="Kim D."/>
        </authorList>
    </citation>
    <scope>NUCLEOTIDE SEQUENCE [LARGE SCALE GENOMIC DNA]</scope>
    <source>
        <strain evidence="11">BH-2024</strain>
    </source>
</reference>
<feature type="domain" description="JmjC" evidence="10">
    <location>
        <begin position="248"/>
        <end position="426"/>
    </location>
</feature>
<keyword evidence="2" id="KW-0479">Metal-binding</keyword>
<keyword evidence="12" id="KW-1185">Reference proteome</keyword>
<keyword evidence="3" id="KW-0156">Chromatin regulator</keyword>
<evidence type="ECO:0000256" key="2">
    <source>
        <dbReference type="ARBA" id="ARBA00022723"/>
    </source>
</evidence>
<dbReference type="GO" id="GO:0046872">
    <property type="term" value="F:metal ion binding"/>
    <property type="evidence" value="ECO:0007669"/>
    <property type="project" value="UniProtKB-KW"/>
</dbReference>
<dbReference type="Gene3D" id="2.60.120.650">
    <property type="entry name" value="Cupin"/>
    <property type="match status" value="1"/>
</dbReference>
<keyword evidence="4" id="KW-0223">Dioxygenase</keyword>
<evidence type="ECO:0000256" key="1">
    <source>
        <dbReference type="ARBA" id="ARBA00004123"/>
    </source>
</evidence>
<dbReference type="GO" id="GO:0051213">
    <property type="term" value="F:dioxygenase activity"/>
    <property type="evidence" value="ECO:0007669"/>
    <property type="project" value="UniProtKB-KW"/>
</dbReference>
<evidence type="ECO:0000256" key="5">
    <source>
        <dbReference type="ARBA" id="ARBA00023002"/>
    </source>
</evidence>
<gene>
    <name evidence="11" type="ORF">niasHT_012512</name>
</gene>
<dbReference type="SMART" id="SM00558">
    <property type="entry name" value="JmjC"/>
    <property type="match status" value="1"/>
</dbReference>
<dbReference type="Proteomes" id="UP001620626">
    <property type="component" value="Unassembled WGS sequence"/>
</dbReference>
<proteinExistence type="predicted"/>
<evidence type="ECO:0000256" key="4">
    <source>
        <dbReference type="ARBA" id="ARBA00022964"/>
    </source>
</evidence>
<evidence type="ECO:0000259" key="10">
    <source>
        <dbReference type="PROSITE" id="PS51184"/>
    </source>
</evidence>
<organism evidence="11 12">
    <name type="scientific">Heterodera trifolii</name>
    <dbReference type="NCBI Taxonomy" id="157864"/>
    <lineage>
        <taxon>Eukaryota</taxon>
        <taxon>Metazoa</taxon>
        <taxon>Ecdysozoa</taxon>
        <taxon>Nematoda</taxon>
        <taxon>Chromadorea</taxon>
        <taxon>Rhabditida</taxon>
        <taxon>Tylenchina</taxon>
        <taxon>Tylenchomorpha</taxon>
        <taxon>Tylenchoidea</taxon>
        <taxon>Heteroderidae</taxon>
        <taxon>Heteroderinae</taxon>
        <taxon>Heterodera</taxon>
    </lineage>
</organism>
<keyword evidence="5" id="KW-0560">Oxidoreductase</keyword>
<evidence type="ECO:0000256" key="6">
    <source>
        <dbReference type="ARBA" id="ARBA00023004"/>
    </source>
</evidence>
<dbReference type="Pfam" id="PF17811">
    <property type="entry name" value="JHD"/>
    <property type="match status" value="1"/>
</dbReference>
<dbReference type="PANTHER" id="PTHR23123">
    <property type="entry name" value="PHD/F-BOX CONTAINING PROTEIN"/>
    <property type="match status" value="1"/>
</dbReference>
<dbReference type="GO" id="GO:0006325">
    <property type="term" value="P:chromatin organization"/>
    <property type="evidence" value="ECO:0007669"/>
    <property type="project" value="UniProtKB-KW"/>
</dbReference>
<sequence>MSRWIRKYGLPDFICDAVDEVIPEHCGTNRKDNFDKQQAEYSGINKDHMDEQLAKSHDRDLLAESSRLNIEESIVDQQIAETSGFNKEVNVDQQTAKPCANGIDDFAPISIREGRYPKRSCTQKVQETTIEQTEKPTSLPYPVEEYLKDNEFEHDYQILQLPINGMTTEYISDSGLIHPILFKESPEKLGMRMPNPKEFSIWNVLELVGGTRQIEVFDVYTQKGKNMRLKDFVEYFNQRPSKRKNLLNSLSLEFSDTKLSEIVSAPAFVRDIDWIDNVWPKELLARQINLEKSAWARKNEFSIYPKVQKYCIMSVKKCYTDFHIDFGGTAVWYHVLKGEKVFWLIEPTENNLKLYEKWILAGNDEPTFLGKLTKCTRVHLRQGQTMIIPSGWIHSVYTPVDSLVFGGNFMHSYSIPMQIRISHLEDRIKREKKYRFPHFNQMFWCFIAQIVQKATHRIYQRKLSPEAHNLNDTPTISGGNKNHHNLASALNKSGDEMTKKSNKFDDQKSQINQTSQSYADGNEICYDKLLGNAIDGSYTYNPIQSIYDNEDKAKFTPTQNYDIDYLRSLPPLVINGLFPLLKYAEHLLKLTHPEVIEGITRPHHLVNEFRALLYKTQKLGLHDQKV</sequence>
<evidence type="ECO:0000313" key="11">
    <source>
        <dbReference type="EMBL" id="KAL3112943.1"/>
    </source>
</evidence>
<keyword evidence="9" id="KW-0539">Nucleus</keyword>
<dbReference type="GO" id="GO:0005634">
    <property type="term" value="C:nucleus"/>
    <property type="evidence" value="ECO:0007669"/>
    <property type="project" value="UniProtKB-SubCell"/>
</dbReference>
<evidence type="ECO:0000256" key="8">
    <source>
        <dbReference type="ARBA" id="ARBA00023163"/>
    </source>
</evidence>
<comment type="caution">
    <text evidence="11">The sequence shown here is derived from an EMBL/GenBank/DDBJ whole genome shotgun (WGS) entry which is preliminary data.</text>
</comment>
<dbReference type="EMBL" id="JBICBT010000459">
    <property type="protein sequence ID" value="KAL3112943.1"/>
    <property type="molecule type" value="Genomic_DNA"/>
</dbReference>
<dbReference type="PROSITE" id="PS51184">
    <property type="entry name" value="JMJC"/>
    <property type="match status" value="1"/>
</dbReference>
<keyword evidence="7" id="KW-0805">Transcription regulation</keyword>
<dbReference type="Pfam" id="PF02373">
    <property type="entry name" value="JmjC"/>
    <property type="match status" value="1"/>
</dbReference>
<comment type="subcellular location">
    <subcellularLocation>
        <location evidence="1">Nucleus</location>
    </subcellularLocation>
</comment>
<evidence type="ECO:0000256" key="9">
    <source>
        <dbReference type="ARBA" id="ARBA00023242"/>
    </source>
</evidence>
<dbReference type="AlphaFoldDB" id="A0ABD2LCI5"/>
<dbReference type="InterPro" id="IPR041070">
    <property type="entry name" value="JHD"/>
</dbReference>
<name>A0ABD2LCI5_9BILA</name>
<dbReference type="SUPFAM" id="SSF51197">
    <property type="entry name" value="Clavaminate synthase-like"/>
    <property type="match status" value="1"/>
</dbReference>
<accession>A0ABD2LCI5</accession>
<protein>
    <recommendedName>
        <fullName evidence="10">JmjC domain-containing protein</fullName>
    </recommendedName>
</protein>
<evidence type="ECO:0000313" key="12">
    <source>
        <dbReference type="Proteomes" id="UP001620626"/>
    </source>
</evidence>
<keyword evidence="6" id="KW-0408">Iron</keyword>